<accession>H1YH64</accession>
<organism evidence="2 3">
    <name type="scientific">Mucilaginibacter paludis DSM 18603</name>
    <dbReference type="NCBI Taxonomy" id="714943"/>
    <lineage>
        <taxon>Bacteria</taxon>
        <taxon>Pseudomonadati</taxon>
        <taxon>Bacteroidota</taxon>
        <taxon>Sphingobacteriia</taxon>
        <taxon>Sphingobacteriales</taxon>
        <taxon>Sphingobacteriaceae</taxon>
        <taxon>Mucilaginibacter</taxon>
    </lineage>
</organism>
<reference evidence="2" key="1">
    <citation type="submission" date="2011-09" db="EMBL/GenBank/DDBJ databases">
        <title>The permanent draft genome of Mucilaginibacter paludis DSM 18603.</title>
        <authorList>
            <consortium name="US DOE Joint Genome Institute (JGI-PGF)"/>
            <person name="Lucas S."/>
            <person name="Han J."/>
            <person name="Lapidus A."/>
            <person name="Bruce D."/>
            <person name="Goodwin L."/>
            <person name="Pitluck S."/>
            <person name="Peters L."/>
            <person name="Kyrpides N."/>
            <person name="Mavromatis K."/>
            <person name="Ivanova N."/>
            <person name="Mikhailova N."/>
            <person name="Held B."/>
            <person name="Detter J.C."/>
            <person name="Tapia R."/>
            <person name="Han C."/>
            <person name="Land M."/>
            <person name="Hauser L."/>
            <person name="Markowitz V."/>
            <person name="Cheng J.-F."/>
            <person name="Hugenholtz P."/>
            <person name="Woyke T."/>
            <person name="Wu D."/>
            <person name="Tindall B."/>
            <person name="Brambilla E."/>
            <person name="Klenk H.-P."/>
            <person name="Eisen J.A."/>
        </authorList>
    </citation>
    <scope>NUCLEOTIDE SEQUENCE [LARGE SCALE GENOMIC DNA]</scope>
    <source>
        <strain evidence="2">DSM 18603</strain>
    </source>
</reference>
<keyword evidence="3" id="KW-1185">Reference proteome</keyword>
<keyword evidence="1" id="KW-0812">Transmembrane</keyword>
<dbReference type="Proteomes" id="UP000002774">
    <property type="component" value="Chromosome"/>
</dbReference>
<keyword evidence="1" id="KW-0472">Membrane</keyword>
<dbReference type="AlphaFoldDB" id="H1YH64"/>
<sequence length="67" mass="7396">MTTIIIAFLVIICGMTFSAYLVSQNLKTEGTIFGGVVLIAIVNSFLNFRKKKEVEKRPTTNAKEKSA</sequence>
<evidence type="ECO:0000313" key="2">
    <source>
        <dbReference type="EMBL" id="EHQ24566.1"/>
    </source>
</evidence>
<proteinExistence type="predicted"/>
<protein>
    <submittedName>
        <fullName evidence="2">Uncharacterized protein</fullName>
    </submittedName>
</protein>
<evidence type="ECO:0000256" key="1">
    <source>
        <dbReference type="SAM" id="Phobius"/>
    </source>
</evidence>
<dbReference type="OrthoDB" id="1444219at2"/>
<dbReference type="HOGENOM" id="CLU_2807750_0_0_10"/>
<evidence type="ECO:0000313" key="3">
    <source>
        <dbReference type="Proteomes" id="UP000002774"/>
    </source>
</evidence>
<gene>
    <name evidence="2" type="ORF">Mucpa_0370</name>
</gene>
<name>H1YH64_9SPHI</name>
<keyword evidence="1" id="KW-1133">Transmembrane helix</keyword>
<dbReference type="RefSeq" id="WP_008504112.1">
    <property type="nucleotide sequence ID" value="NZ_CM001403.1"/>
</dbReference>
<feature type="transmembrane region" description="Helical" evidence="1">
    <location>
        <begin position="28"/>
        <end position="48"/>
    </location>
</feature>
<dbReference type="EMBL" id="CM001403">
    <property type="protein sequence ID" value="EHQ24566.1"/>
    <property type="molecule type" value="Genomic_DNA"/>
</dbReference>